<comment type="caution">
    <text evidence="2">The sequence shown here is derived from an EMBL/GenBank/DDBJ whole genome shotgun (WGS) entry which is preliminary data.</text>
</comment>
<dbReference type="Proteomes" id="UP001203410">
    <property type="component" value="Unassembled WGS sequence"/>
</dbReference>
<gene>
    <name evidence="2" type="ORF">LZ496_13255</name>
</gene>
<evidence type="ECO:0000313" key="3">
    <source>
        <dbReference type="Proteomes" id="UP001203410"/>
    </source>
</evidence>
<name>A0ABT0RXR0_9SPHN</name>
<accession>A0ABT0RXR0</accession>
<organism evidence="2 3">
    <name type="scientific">Sphingomonas caseinilyticus</name>
    <dbReference type="NCBI Taxonomy" id="2908205"/>
    <lineage>
        <taxon>Bacteria</taxon>
        <taxon>Pseudomonadati</taxon>
        <taxon>Pseudomonadota</taxon>
        <taxon>Alphaproteobacteria</taxon>
        <taxon>Sphingomonadales</taxon>
        <taxon>Sphingomonadaceae</taxon>
        <taxon>Sphingomonas</taxon>
    </lineage>
</organism>
<dbReference type="Gene3D" id="3.40.50.150">
    <property type="entry name" value="Vaccinia Virus protein VP39"/>
    <property type="match status" value="1"/>
</dbReference>
<protein>
    <submittedName>
        <fullName evidence="2">Methyltransferase domain-containing protein</fullName>
    </submittedName>
</protein>
<reference evidence="2 3" key="1">
    <citation type="submission" date="2022-05" db="EMBL/GenBank/DDBJ databases">
        <authorList>
            <person name="Jo J.-H."/>
            <person name="Im W.-T."/>
        </authorList>
    </citation>
    <scope>NUCLEOTIDE SEQUENCE [LARGE SCALE GENOMIC DNA]</scope>
    <source>
        <strain evidence="2 3">NSE70-1</strain>
    </source>
</reference>
<dbReference type="CDD" id="cd02440">
    <property type="entry name" value="AdoMet_MTases"/>
    <property type="match status" value="1"/>
</dbReference>
<dbReference type="InterPro" id="IPR029063">
    <property type="entry name" value="SAM-dependent_MTases_sf"/>
</dbReference>
<feature type="domain" description="Methyltransferase" evidence="1">
    <location>
        <begin position="44"/>
        <end position="136"/>
    </location>
</feature>
<proteinExistence type="predicted"/>
<keyword evidence="3" id="KW-1185">Reference proteome</keyword>
<dbReference type="RefSeq" id="WP_249905204.1">
    <property type="nucleotide sequence ID" value="NZ_JAMGBA010000004.1"/>
</dbReference>
<dbReference type="PANTHER" id="PTHR43591:SF24">
    <property type="entry name" value="2-METHOXY-6-POLYPRENYL-1,4-BENZOQUINOL METHYLASE, MITOCHONDRIAL"/>
    <property type="match status" value="1"/>
</dbReference>
<sequence>MTATDTVFAGSIPAIYDQYMVPLMFAPYAKLVAERAAEHRPKRILETAAGTGILTEELHRALPDAEIIATDLNAPMLEQAARRIGASNVRFQPADAQALPFNDNSFDLVVCQFGVMFYPDKVRANAEARRVLSGGGRYKLVIWDRIEHNLATMAAGRAVGDMFPGDSMRFYERVPFAYHDIGLIERDLLAAGFTDIEYETVELHSRAASARDAALGLVQGTPVRSDIEQIDPTMLGPATDAAEAALRQYEGPGGFDAPMSARLVTAIK</sequence>
<dbReference type="InterPro" id="IPR041698">
    <property type="entry name" value="Methyltransf_25"/>
</dbReference>
<evidence type="ECO:0000259" key="1">
    <source>
        <dbReference type="Pfam" id="PF13649"/>
    </source>
</evidence>
<dbReference type="GO" id="GO:0032259">
    <property type="term" value="P:methylation"/>
    <property type="evidence" value="ECO:0007669"/>
    <property type="project" value="UniProtKB-KW"/>
</dbReference>
<evidence type="ECO:0000313" key="2">
    <source>
        <dbReference type="EMBL" id="MCL6699746.1"/>
    </source>
</evidence>
<keyword evidence="2" id="KW-0489">Methyltransferase</keyword>
<dbReference type="SUPFAM" id="SSF53335">
    <property type="entry name" value="S-adenosyl-L-methionine-dependent methyltransferases"/>
    <property type="match status" value="1"/>
</dbReference>
<keyword evidence="2" id="KW-0808">Transferase</keyword>
<dbReference type="GO" id="GO:0008168">
    <property type="term" value="F:methyltransferase activity"/>
    <property type="evidence" value="ECO:0007669"/>
    <property type="project" value="UniProtKB-KW"/>
</dbReference>
<dbReference type="PANTHER" id="PTHR43591">
    <property type="entry name" value="METHYLTRANSFERASE"/>
    <property type="match status" value="1"/>
</dbReference>
<dbReference type="EMBL" id="JAMGBA010000004">
    <property type="protein sequence ID" value="MCL6699746.1"/>
    <property type="molecule type" value="Genomic_DNA"/>
</dbReference>
<dbReference type="Pfam" id="PF13649">
    <property type="entry name" value="Methyltransf_25"/>
    <property type="match status" value="1"/>
</dbReference>